<name>A0AAW2Y4E8_9LAMI</name>
<protein>
    <submittedName>
        <fullName evidence="1">Uncharacterized protein</fullName>
    </submittedName>
</protein>
<dbReference type="PANTHER" id="PTHR33103:SF19">
    <property type="entry name" value="OS09G0544700 PROTEIN"/>
    <property type="match status" value="1"/>
</dbReference>
<evidence type="ECO:0000313" key="1">
    <source>
        <dbReference type="EMBL" id="KAL0460633.1"/>
    </source>
</evidence>
<dbReference type="Pfam" id="PF05056">
    <property type="entry name" value="DUF674"/>
    <property type="match status" value="1"/>
</dbReference>
<dbReference type="AlphaFoldDB" id="A0AAW2Y4E8"/>
<comment type="caution">
    <text evidence="1">The sequence shown here is derived from an EMBL/GenBank/DDBJ whole genome shotgun (WGS) entry which is preliminary data.</text>
</comment>
<dbReference type="PANTHER" id="PTHR33103">
    <property type="entry name" value="OS01G0153900 PROTEIN"/>
    <property type="match status" value="1"/>
</dbReference>
<reference evidence="1" key="1">
    <citation type="submission" date="2020-06" db="EMBL/GenBank/DDBJ databases">
        <authorList>
            <person name="Li T."/>
            <person name="Hu X."/>
            <person name="Zhang T."/>
            <person name="Song X."/>
            <person name="Zhang H."/>
            <person name="Dai N."/>
            <person name="Sheng W."/>
            <person name="Hou X."/>
            <person name="Wei L."/>
        </authorList>
    </citation>
    <scope>NUCLEOTIDE SEQUENCE</scope>
    <source>
        <strain evidence="1">KEN1</strain>
        <tissue evidence="1">Leaf</tissue>
    </source>
</reference>
<dbReference type="InterPro" id="IPR007750">
    <property type="entry name" value="DUF674"/>
</dbReference>
<proteinExistence type="predicted"/>
<organism evidence="1">
    <name type="scientific">Sesamum latifolium</name>
    <dbReference type="NCBI Taxonomy" id="2727402"/>
    <lineage>
        <taxon>Eukaryota</taxon>
        <taxon>Viridiplantae</taxon>
        <taxon>Streptophyta</taxon>
        <taxon>Embryophyta</taxon>
        <taxon>Tracheophyta</taxon>
        <taxon>Spermatophyta</taxon>
        <taxon>Magnoliopsida</taxon>
        <taxon>eudicotyledons</taxon>
        <taxon>Gunneridae</taxon>
        <taxon>Pentapetalae</taxon>
        <taxon>asterids</taxon>
        <taxon>lamiids</taxon>
        <taxon>Lamiales</taxon>
        <taxon>Pedaliaceae</taxon>
        <taxon>Sesamum</taxon>
    </lineage>
</organism>
<accession>A0AAW2Y4E8</accession>
<gene>
    <name evidence="1" type="ORF">Slati_0690500</name>
</gene>
<dbReference type="EMBL" id="JACGWN010000002">
    <property type="protein sequence ID" value="KAL0460633.1"/>
    <property type="molecule type" value="Genomic_DNA"/>
</dbReference>
<reference evidence="1" key="2">
    <citation type="journal article" date="2024" name="Plant">
        <title>Genomic evolution and insights into agronomic trait innovations of Sesamum species.</title>
        <authorList>
            <person name="Miao H."/>
            <person name="Wang L."/>
            <person name="Qu L."/>
            <person name="Liu H."/>
            <person name="Sun Y."/>
            <person name="Le M."/>
            <person name="Wang Q."/>
            <person name="Wei S."/>
            <person name="Zheng Y."/>
            <person name="Lin W."/>
            <person name="Duan Y."/>
            <person name="Cao H."/>
            <person name="Xiong S."/>
            <person name="Wang X."/>
            <person name="Wei L."/>
            <person name="Li C."/>
            <person name="Ma Q."/>
            <person name="Ju M."/>
            <person name="Zhao R."/>
            <person name="Li G."/>
            <person name="Mu C."/>
            <person name="Tian Q."/>
            <person name="Mei H."/>
            <person name="Zhang T."/>
            <person name="Gao T."/>
            <person name="Zhang H."/>
        </authorList>
    </citation>
    <scope>NUCLEOTIDE SEQUENCE</scope>
    <source>
        <strain evidence="1">KEN1</strain>
    </source>
</reference>
<sequence length="94" mass="10672">MRSKSHLLCHSKQKPTDKRTYTDMAEYTVSLNLLIDTHGKRVIFAEAGKDFVDFLFHILSLPVGTIVALIPEQEMVGSLSNLYKSIENLNESYI</sequence>